<evidence type="ECO:0000313" key="2">
    <source>
        <dbReference type="Proteomes" id="UP000254545"/>
    </source>
</evidence>
<gene>
    <name evidence="1" type="primary">setA_1</name>
    <name evidence="1" type="ORF">NCTC9177_02141</name>
</gene>
<dbReference type="EMBL" id="UGKR01000003">
    <property type="protein sequence ID" value="STS88298.1"/>
    <property type="molecule type" value="Genomic_DNA"/>
</dbReference>
<dbReference type="Proteomes" id="UP000254545">
    <property type="component" value="Unassembled WGS sequence"/>
</dbReference>
<name>A0A7H4MD98_KLEVA</name>
<organism evidence="1 2">
    <name type="scientific">Klebsiella variicola</name>
    <dbReference type="NCBI Taxonomy" id="244366"/>
    <lineage>
        <taxon>Bacteria</taxon>
        <taxon>Pseudomonadati</taxon>
        <taxon>Pseudomonadota</taxon>
        <taxon>Gammaproteobacteria</taxon>
        <taxon>Enterobacterales</taxon>
        <taxon>Enterobacteriaceae</taxon>
        <taxon>Klebsiella/Raoultella group</taxon>
        <taxon>Klebsiella</taxon>
        <taxon>Klebsiella pneumoniae complex</taxon>
    </lineage>
</organism>
<evidence type="ECO:0000313" key="1">
    <source>
        <dbReference type="EMBL" id="STS88298.1"/>
    </source>
</evidence>
<reference evidence="1 2" key="1">
    <citation type="submission" date="2018-06" db="EMBL/GenBank/DDBJ databases">
        <authorList>
            <consortium name="Pathogen Informatics"/>
            <person name="Doyle S."/>
        </authorList>
    </citation>
    <scope>NUCLEOTIDE SEQUENCE [LARGE SCALE GENOMIC DNA]</scope>
    <source>
        <strain evidence="1 2">NCTC9177</strain>
    </source>
</reference>
<comment type="caution">
    <text evidence="1">The sequence shown here is derived from an EMBL/GenBank/DDBJ whole genome shotgun (WGS) entry which is preliminary data.</text>
</comment>
<protein>
    <submittedName>
        <fullName evidence="1">Transport protein</fullName>
    </submittedName>
</protein>
<proteinExistence type="predicted"/>
<sequence>MLWLMTMGRRLNGVYAAFMLVAFMMGVAGALQAPTLSLFLSREVGAQPFLGGPVLHGKCHCRDPGESGVG</sequence>
<dbReference type="AlphaFoldDB" id="A0A7H4MD98"/>
<accession>A0A7H4MD98</accession>